<dbReference type="PROSITE" id="PS50045">
    <property type="entry name" value="SIGMA54_INTERACT_4"/>
    <property type="match status" value="1"/>
</dbReference>
<dbReference type="InterPro" id="IPR003593">
    <property type="entry name" value="AAA+_ATPase"/>
</dbReference>
<reference evidence="7" key="1">
    <citation type="thesis" date="2015" institute="Rutgers" country="The State University of New Jersey, 14 College Farm Rd., New Brunswick, NJ, USA">
        <title>Ammonia toxicity in bacteria and its implications for treatment of and resource recovery from highly nitrogenous organic wastes.</title>
        <authorList>
            <person name="Luther A.K."/>
        </authorList>
    </citation>
    <scope>NUCLEOTIDE SEQUENCE</scope>
    <source>
        <strain evidence="7">RT-10B</strain>
    </source>
</reference>
<evidence type="ECO:0000256" key="3">
    <source>
        <dbReference type="ARBA" id="ARBA00023015"/>
    </source>
</evidence>
<dbReference type="InterPro" id="IPR002078">
    <property type="entry name" value="Sigma_54_int"/>
</dbReference>
<name>A0A2P7Q273_9FIRM</name>
<dbReference type="PANTHER" id="PTHR32071">
    <property type="entry name" value="TRANSCRIPTIONAL REGULATORY PROTEIN"/>
    <property type="match status" value="1"/>
</dbReference>
<dbReference type="Gene3D" id="1.10.8.60">
    <property type="match status" value="1"/>
</dbReference>
<keyword evidence="1" id="KW-0547">Nucleotide-binding</keyword>
<dbReference type="InterPro" id="IPR025944">
    <property type="entry name" value="Sigma_54_int_dom_CS"/>
</dbReference>
<sequence>MKLDVIKKEIQKVAEAISLVINIDVTIVNEDMKRIAGTGIYKDKINEIIPGTSAFNKCYEEKKTLVIDNPRNSLLCKHCYKLENCKEEAEVCCPIIFEDKCFGVIGLIAFDSIQKSKITDNKNELLMFIEKMASLISGNLKAEIKSYQYNIEKEKILKVIDSMDRPLVSTDENGVIDSYNSKFKDIFKIEGNPIGKNISLLLDFINFDIFKDLKNKKKHSATFYSEKTNVRGIYNINKIYYKKDLKGFVIDFLDKKDAIRNYNKMNIDYKMTMNDIIGESEIMKKVKDNALKASQSTSTILITGESGTGKELFARAIHFHSDRGDKPFIAINCAAIPEELLESELFGYEEGAFTGAKKGGKLGMFERANKGTIFLDEIGDMSIHLQAKLLRVLQEKEIQKVGGKAGIKIDVRIISATNKNLLDMVEKGMFREDLYYRLNVLPINIPNLSERKEDIPLLVNHMIKVYSKKLAKNVSGVSSHIMSILEMYNWPGNIRELQNVIEFCINMTNEKIISDVEILKNRFSMDDQTDFIDYIENNSYDTQEISKKISKKSGNLKNIDENKKETIIFRTIEDIEKDQISKALEYYRPYKNDKDKVAKVLGISRATLYRKIKKYNIDIE</sequence>
<evidence type="ECO:0000259" key="6">
    <source>
        <dbReference type="PROSITE" id="PS50045"/>
    </source>
</evidence>
<evidence type="ECO:0000313" key="7">
    <source>
        <dbReference type="EMBL" id="PSJ32071.1"/>
    </source>
</evidence>
<dbReference type="GO" id="GO:0043565">
    <property type="term" value="F:sequence-specific DNA binding"/>
    <property type="evidence" value="ECO:0007669"/>
    <property type="project" value="InterPro"/>
</dbReference>
<dbReference type="PROSITE" id="PS00675">
    <property type="entry name" value="SIGMA54_INTERACT_1"/>
    <property type="match status" value="1"/>
</dbReference>
<dbReference type="Pfam" id="PF00158">
    <property type="entry name" value="Sigma54_activat"/>
    <property type="match status" value="1"/>
</dbReference>
<gene>
    <name evidence="7" type="ORF">UF10_01305</name>
</gene>
<dbReference type="SUPFAM" id="SSF52540">
    <property type="entry name" value="P-loop containing nucleoside triphosphate hydrolases"/>
    <property type="match status" value="1"/>
</dbReference>
<protein>
    <submittedName>
        <fullName evidence="7">ATPase AAA</fullName>
    </submittedName>
</protein>
<dbReference type="InterPro" id="IPR009057">
    <property type="entry name" value="Homeodomain-like_sf"/>
</dbReference>
<dbReference type="PROSITE" id="PS00676">
    <property type="entry name" value="SIGMA54_INTERACT_2"/>
    <property type="match status" value="1"/>
</dbReference>
<keyword evidence="5" id="KW-0804">Transcription</keyword>
<dbReference type="SMART" id="SM00382">
    <property type="entry name" value="AAA"/>
    <property type="match status" value="1"/>
</dbReference>
<evidence type="ECO:0000256" key="5">
    <source>
        <dbReference type="ARBA" id="ARBA00023163"/>
    </source>
</evidence>
<dbReference type="RefSeq" id="WP_106776054.1">
    <property type="nucleotide sequence ID" value="NZ_JYGE01000002.1"/>
</dbReference>
<dbReference type="Pfam" id="PF02954">
    <property type="entry name" value="HTH_8"/>
    <property type="match status" value="1"/>
</dbReference>
<dbReference type="Proteomes" id="UP000241434">
    <property type="component" value="Unassembled WGS sequence"/>
</dbReference>
<evidence type="ECO:0000256" key="1">
    <source>
        <dbReference type="ARBA" id="ARBA00022741"/>
    </source>
</evidence>
<dbReference type="InterPro" id="IPR002197">
    <property type="entry name" value="HTH_Fis"/>
</dbReference>
<feature type="domain" description="Sigma-54 factor interaction" evidence="6">
    <location>
        <begin position="276"/>
        <end position="506"/>
    </location>
</feature>
<dbReference type="SUPFAM" id="SSF46689">
    <property type="entry name" value="Homeodomain-like"/>
    <property type="match status" value="1"/>
</dbReference>
<dbReference type="GO" id="GO:0005524">
    <property type="term" value="F:ATP binding"/>
    <property type="evidence" value="ECO:0007669"/>
    <property type="project" value="UniProtKB-KW"/>
</dbReference>
<evidence type="ECO:0000256" key="4">
    <source>
        <dbReference type="ARBA" id="ARBA00023125"/>
    </source>
</evidence>
<dbReference type="Pfam" id="PF25601">
    <property type="entry name" value="AAA_lid_14"/>
    <property type="match status" value="1"/>
</dbReference>
<dbReference type="PANTHER" id="PTHR32071:SF57">
    <property type="entry name" value="C4-DICARBOXYLATE TRANSPORT TRANSCRIPTIONAL REGULATORY PROTEIN DCTD"/>
    <property type="match status" value="1"/>
</dbReference>
<keyword evidence="3" id="KW-0805">Transcription regulation</keyword>
<dbReference type="OrthoDB" id="9803970at2"/>
<dbReference type="InterPro" id="IPR058031">
    <property type="entry name" value="AAA_lid_NorR"/>
</dbReference>
<dbReference type="EMBL" id="JYGE01000002">
    <property type="protein sequence ID" value="PSJ32071.1"/>
    <property type="molecule type" value="Genomic_DNA"/>
</dbReference>
<dbReference type="PROSITE" id="PS00688">
    <property type="entry name" value="SIGMA54_INTERACT_3"/>
    <property type="match status" value="1"/>
</dbReference>
<dbReference type="GO" id="GO:0006355">
    <property type="term" value="P:regulation of DNA-templated transcription"/>
    <property type="evidence" value="ECO:0007669"/>
    <property type="project" value="InterPro"/>
</dbReference>
<evidence type="ECO:0000313" key="8">
    <source>
        <dbReference type="Proteomes" id="UP000241434"/>
    </source>
</evidence>
<dbReference type="SUPFAM" id="SSF55781">
    <property type="entry name" value="GAF domain-like"/>
    <property type="match status" value="1"/>
</dbReference>
<dbReference type="InterPro" id="IPR029016">
    <property type="entry name" value="GAF-like_dom_sf"/>
</dbReference>
<dbReference type="Gene3D" id="1.10.10.60">
    <property type="entry name" value="Homeodomain-like"/>
    <property type="match status" value="1"/>
</dbReference>
<proteinExistence type="predicted"/>
<dbReference type="Gene3D" id="3.30.450.40">
    <property type="match status" value="1"/>
</dbReference>
<dbReference type="InterPro" id="IPR025662">
    <property type="entry name" value="Sigma_54_int_dom_ATP-bd_1"/>
</dbReference>
<dbReference type="Gene3D" id="3.40.50.300">
    <property type="entry name" value="P-loop containing nucleotide triphosphate hydrolases"/>
    <property type="match status" value="1"/>
</dbReference>
<dbReference type="InterPro" id="IPR025943">
    <property type="entry name" value="Sigma_54_int_dom_ATP-bd_2"/>
</dbReference>
<keyword evidence="2" id="KW-0067">ATP-binding</keyword>
<dbReference type="AlphaFoldDB" id="A0A2P7Q273"/>
<keyword evidence="8" id="KW-1185">Reference proteome</keyword>
<organism evidence="7 8">
    <name type="scientific">Peptostreptococcus russellii</name>
    <dbReference type="NCBI Taxonomy" id="215200"/>
    <lineage>
        <taxon>Bacteria</taxon>
        <taxon>Bacillati</taxon>
        <taxon>Bacillota</taxon>
        <taxon>Clostridia</taxon>
        <taxon>Peptostreptococcales</taxon>
        <taxon>Peptostreptococcaceae</taxon>
        <taxon>Peptostreptococcus</taxon>
    </lineage>
</organism>
<dbReference type="CDD" id="cd00009">
    <property type="entry name" value="AAA"/>
    <property type="match status" value="1"/>
</dbReference>
<accession>A0A2P7Q273</accession>
<comment type="caution">
    <text evidence="7">The sequence shown here is derived from an EMBL/GenBank/DDBJ whole genome shotgun (WGS) entry which is preliminary data.</text>
</comment>
<keyword evidence="4" id="KW-0238">DNA-binding</keyword>
<dbReference type="FunFam" id="3.40.50.300:FF:000006">
    <property type="entry name" value="DNA-binding transcriptional regulator NtrC"/>
    <property type="match status" value="1"/>
</dbReference>
<dbReference type="InterPro" id="IPR027417">
    <property type="entry name" value="P-loop_NTPase"/>
</dbReference>
<evidence type="ECO:0000256" key="2">
    <source>
        <dbReference type="ARBA" id="ARBA00022840"/>
    </source>
</evidence>